<dbReference type="PANTHER" id="PTHR31084:SF0">
    <property type="entry name" value="ALPHA-L-FUCOSIDASE 2"/>
    <property type="match status" value="1"/>
</dbReference>
<dbReference type="Gene3D" id="1.50.10.10">
    <property type="match status" value="1"/>
</dbReference>
<dbReference type="Pfam" id="PF22124">
    <property type="entry name" value="Glyco_hydro_95_cat"/>
    <property type="match status" value="1"/>
</dbReference>
<organism evidence="4 5">
    <name type="scientific">Pedobacter steynii</name>
    <dbReference type="NCBI Taxonomy" id="430522"/>
    <lineage>
        <taxon>Bacteria</taxon>
        <taxon>Pseudomonadati</taxon>
        <taxon>Bacteroidota</taxon>
        <taxon>Sphingobacteriia</taxon>
        <taxon>Sphingobacteriales</taxon>
        <taxon>Sphingobacteriaceae</taxon>
        <taxon>Pedobacter</taxon>
    </lineage>
</organism>
<sequence>MKQIYAGFVFLLCSVAVAAQVKNPEINWPDYMKRQTMRWDSISTSYYTGILLGNGLLGTNIYKEDDYTIRFDVGRTDVTDQREHQGTALSEALISRPRLPIGRMTLKTIGKITGAKMSLDIYNARAEGTIYTSKGTLEFSSFVASNSNVIYIRAKGTQQEKNINWQFVAEAGKSPRMNQNNTGNPEVYPENPAFSLKKSGIFSICQQALLNGGGYATAWAAKKGPNESTMLISVGYDPAGQLDEVKEATTAIHTFITAKMPVVFAAHQKWWHQFYQQSFLSLPDQRMESFYWIQLYKLAAATRANKPMVDLMGPWFTSKTPWPGIWWNLNTQLTYSPIFASNHLELGKSLFNNLNKNLANLISNVPEEWRKDAAAIGRTTGYDLVSPLLEANKEHGQFELGNLTWVMFYYYQYYSYTKDREELTKYIYPLLKRSVNHLLYHLKKDEAGIFHLPSSFSPEYKYAEDANYALSSLRWGLQTLIALDKKEALKDADREKWESVLAHLVPYPVDDTGLMIGKDVPLTSSHRHYSHLLMIYPYRLINSDQPENRELIEKSLNHWISLKGALQGYTFTGAASINAMMGKGNQSYDLLNQLFDQFIKPNTLYQESGPVIETPLSAATSIQELLIQSWAGKIRVFPAVPDQWKNVSFDRLRAEGGFLVSANREDGATSFIRVFSTKGDTCQVQTDMKVSMVSSDKRKELAFTVFEHEGKMNLSFSTIPGETILLSAGYDTSKFNILPVKSMIRTNWSWGLKTKAFAALN</sequence>
<dbReference type="InterPro" id="IPR054363">
    <property type="entry name" value="GH95_cat"/>
</dbReference>
<feature type="chain" id="PRO_5010230725" description="Alpha-L-fucosidase" evidence="1">
    <location>
        <begin position="19"/>
        <end position="761"/>
    </location>
</feature>
<evidence type="ECO:0008006" key="6">
    <source>
        <dbReference type="Google" id="ProtNLM"/>
    </source>
</evidence>
<dbReference type="Pfam" id="PF21307">
    <property type="entry name" value="Glyco_hydro_95_C"/>
    <property type="match status" value="1"/>
</dbReference>
<feature type="domain" description="Glycosyl hydrolase family 95 catalytic" evidence="3">
    <location>
        <begin position="295"/>
        <end position="612"/>
    </location>
</feature>
<evidence type="ECO:0000313" key="5">
    <source>
        <dbReference type="Proteomes" id="UP000183200"/>
    </source>
</evidence>
<dbReference type="OrthoDB" id="9802600at2"/>
<reference evidence="5" key="1">
    <citation type="submission" date="2016-10" db="EMBL/GenBank/DDBJ databases">
        <authorList>
            <person name="Varghese N."/>
            <person name="Submissions S."/>
        </authorList>
    </citation>
    <scope>NUCLEOTIDE SEQUENCE [LARGE SCALE GENOMIC DNA]</scope>
    <source>
        <strain evidence="5">DSM 19110</strain>
    </source>
</reference>
<feature type="signal peptide" evidence="1">
    <location>
        <begin position="1"/>
        <end position="18"/>
    </location>
</feature>
<feature type="domain" description="Alpha fucosidase A-like C-terminal" evidence="2">
    <location>
        <begin position="628"/>
        <end position="723"/>
    </location>
</feature>
<evidence type="ECO:0000256" key="1">
    <source>
        <dbReference type="SAM" id="SignalP"/>
    </source>
</evidence>
<dbReference type="RefSeq" id="WP_083361744.1">
    <property type="nucleotide sequence ID" value="NZ_FNGY01000002.1"/>
</dbReference>
<dbReference type="GO" id="GO:0004560">
    <property type="term" value="F:alpha-L-fucosidase activity"/>
    <property type="evidence" value="ECO:0007669"/>
    <property type="project" value="TreeGrafter"/>
</dbReference>
<evidence type="ECO:0000259" key="3">
    <source>
        <dbReference type="Pfam" id="PF22124"/>
    </source>
</evidence>
<keyword evidence="1" id="KW-0732">Signal</keyword>
<dbReference type="InterPro" id="IPR049053">
    <property type="entry name" value="AFCA-like_C"/>
</dbReference>
<gene>
    <name evidence="4" type="ORF">SAMN05421820_102662</name>
</gene>
<evidence type="ECO:0000259" key="2">
    <source>
        <dbReference type="Pfam" id="PF21307"/>
    </source>
</evidence>
<proteinExistence type="predicted"/>
<dbReference type="AlphaFoldDB" id="A0A1G9PHX3"/>
<dbReference type="GO" id="GO:0005975">
    <property type="term" value="P:carbohydrate metabolic process"/>
    <property type="evidence" value="ECO:0007669"/>
    <property type="project" value="InterPro"/>
</dbReference>
<dbReference type="SUPFAM" id="SSF48208">
    <property type="entry name" value="Six-hairpin glycosidases"/>
    <property type="match status" value="1"/>
</dbReference>
<accession>A0A1G9PHX3</accession>
<name>A0A1G9PHX3_9SPHI</name>
<keyword evidence="5" id="KW-1185">Reference proteome</keyword>
<dbReference type="InterPro" id="IPR008928">
    <property type="entry name" value="6-hairpin_glycosidase_sf"/>
</dbReference>
<dbReference type="STRING" id="430522.BFS30_18045"/>
<dbReference type="Proteomes" id="UP000183200">
    <property type="component" value="Unassembled WGS sequence"/>
</dbReference>
<evidence type="ECO:0000313" key="4">
    <source>
        <dbReference type="EMBL" id="SDL98398.1"/>
    </source>
</evidence>
<dbReference type="InterPro" id="IPR012341">
    <property type="entry name" value="6hp_glycosidase-like_sf"/>
</dbReference>
<protein>
    <recommendedName>
        <fullName evidence="6">Alpha-L-fucosidase</fullName>
    </recommendedName>
</protein>
<dbReference type="EMBL" id="FNGY01000002">
    <property type="protein sequence ID" value="SDL98398.1"/>
    <property type="molecule type" value="Genomic_DNA"/>
</dbReference>
<dbReference type="PANTHER" id="PTHR31084">
    <property type="entry name" value="ALPHA-L-FUCOSIDASE 2"/>
    <property type="match status" value="1"/>
</dbReference>